<feature type="non-terminal residue" evidence="2">
    <location>
        <position position="1"/>
    </location>
</feature>
<evidence type="ECO:0000313" key="3">
    <source>
        <dbReference type="Proteomes" id="UP000054843"/>
    </source>
</evidence>
<dbReference type="Proteomes" id="UP000054843">
    <property type="component" value="Unassembled WGS sequence"/>
</dbReference>
<reference evidence="2 3" key="1">
    <citation type="submission" date="2015-01" db="EMBL/GenBank/DDBJ databases">
        <title>Evolution of Trichinella species and genotypes.</title>
        <authorList>
            <person name="Korhonen P.K."/>
            <person name="Edoardo P."/>
            <person name="Giuseppe L.R."/>
            <person name="Gasser R.B."/>
        </authorList>
    </citation>
    <scope>NUCLEOTIDE SEQUENCE [LARGE SCALE GENOMIC DNA]</scope>
    <source>
        <strain evidence="2">ISS1980</strain>
    </source>
</reference>
<protein>
    <submittedName>
        <fullName evidence="2">Uncharacterized protein</fullName>
    </submittedName>
</protein>
<accession>A0A0V1MAY8</accession>
<comment type="caution">
    <text evidence="2">The sequence shown here is derived from an EMBL/GenBank/DDBJ whole genome shotgun (WGS) entry which is preliminary data.</text>
</comment>
<keyword evidence="3" id="KW-1185">Reference proteome</keyword>
<keyword evidence="1" id="KW-0732">Signal</keyword>
<name>A0A0V1MAY8_9BILA</name>
<proteinExistence type="predicted"/>
<gene>
    <name evidence="2" type="ORF">T10_10111</name>
</gene>
<sequence length="646" mass="69387">LLIIITRFSWTVRLLLLLLLFVNKCPLTAASSRVQIANTADGQFPRAGGGGGGGVQFRIGRVTAIMLLGLLSRFSNSGEECLLLLLIKSLFSNVAGRVQLADERAGADQLEQSEQRVPVARQTNIGGVRAQQLVQTVGELSGDRRHGGLAGRAERRQRVEHLVADVLPRQQAIGQSKPADDGPFDEEAPVGVVGDQAEQVRVQGTPEGCDAVAVVHGHADHRFGQKDQRPFVDVAEPAPTADGGAVVVLERRGAGEQQRFDQFGQRLRGQVLGVDERLVDATVDEQGGPALPPLVALPGAVRVGVARVAAGRRAAQVRVERAEQAGRRRVLLLRSGQRSADADVAAAVGEVFAVGQAGRQQFGVVTVQQAFEHAAPAFAQDVAVGVHQVEQRPGGRLRFGAFGQRGAELVSAVGSARRRQQAAELAQRDGQVVENVAQAEVGGDGGRLAEAADHAANQRLRVGLVENERQRRHRRAPDQSEQLAVVQAAAVAGRAQEAALSAGAAAQQHIPDVVLAHQTALLFGHDDLFGPDGVVDFLQHCAVEVVAAVDAVQIFHKLIQRHRLLLTFRLRIVLVNVEHDDRVGEREGGVGAGERRSVRLVPMVGVIFDYCRNFGRLAGQSEAFQKFAQTFIDAQFSKIERFHKRI</sequence>
<feature type="chain" id="PRO_5006882382" evidence="1">
    <location>
        <begin position="31"/>
        <end position="646"/>
    </location>
</feature>
<dbReference type="EMBL" id="JYDO01000147">
    <property type="protein sequence ID" value="KRZ69037.1"/>
    <property type="molecule type" value="Genomic_DNA"/>
</dbReference>
<organism evidence="2 3">
    <name type="scientific">Trichinella papuae</name>
    <dbReference type="NCBI Taxonomy" id="268474"/>
    <lineage>
        <taxon>Eukaryota</taxon>
        <taxon>Metazoa</taxon>
        <taxon>Ecdysozoa</taxon>
        <taxon>Nematoda</taxon>
        <taxon>Enoplea</taxon>
        <taxon>Dorylaimia</taxon>
        <taxon>Trichinellida</taxon>
        <taxon>Trichinellidae</taxon>
        <taxon>Trichinella</taxon>
    </lineage>
</organism>
<dbReference type="STRING" id="268474.A0A0V1MAY8"/>
<dbReference type="AlphaFoldDB" id="A0A0V1MAY8"/>
<feature type="signal peptide" evidence="1">
    <location>
        <begin position="1"/>
        <end position="30"/>
    </location>
</feature>
<evidence type="ECO:0000256" key="1">
    <source>
        <dbReference type="SAM" id="SignalP"/>
    </source>
</evidence>
<evidence type="ECO:0000313" key="2">
    <source>
        <dbReference type="EMBL" id="KRZ69037.1"/>
    </source>
</evidence>